<dbReference type="RefSeq" id="WP_078191029.1">
    <property type="nucleotide sequence ID" value="NZ_JAMCOZ010000013.1"/>
</dbReference>
<sequence>MSYKHNNLMAMRQSYWEDTQSLNVQTEKAFFQQLLIEHQVFPDASLENARTLFFSLPSIIIVKGYAAGFKDESVQHLIHQHIEEHKAALMQNDTVKIKYRL</sequence>
<evidence type="ECO:0000313" key="2">
    <source>
        <dbReference type="Proteomes" id="UP000191160"/>
    </source>
</evidence>
<dbReference type="Proteomes" id="UP000191160">
    <property type="component" value="Unassembled WGS sequence"/>
</dbReference>
<accession>A0A1T1GTJ0</accession>
<comment type="caution">
    <text evidence="1">The sequence shown here is derived from an EMBL/GenBank/DDBJ whole genome shotgun (WGS) entry which is preliminary data.</text>
</comment>
<evidence type="ECO:0000313" key="1">
    <source>
        <dbReference type="EMBL" id="OOV80913.1"/>
    </source>
</evidence>
<dbReference type="EMBL" id="MVKX01000008">
    <property type="protein sequence ID" value="OOV80913.1"/>
    <property type="molecule type" value="Genomic_DNA"/>
</dbReference>
<organism evidence="1 2">
    <name type="scientific">Acinetobacter amyesii</name>
    <dbReference type="NCBI Taxonomy" id="2942470"/>
    <lineage>
        <taxon>Bacteria</taxon>
        <taxon>Pseudomonadati</taxon>
        <taxon>Pseudomonadota</taxon>
        <taxon>Gammaproteobacteria</taxon>
        <taxon>Moraxellales</taxon>
        <taxon>Moraxellaceae</taxon>
        <taxon>Acinetobacter</taxon>
    </lineage>
</organism>
<reference evidence="1 2" key="1">
    <citation type="submission" date="2017-02" db="EMBL/GenBank/DDBJ databases">
        <title>Acinetobacter sp. ANC 4945, whole genome shotgun sequencing project.</title>
        <authorList>
            <person name="Radolfova-Krizova L."/>
            <person name="Al Atrouni A."/>
            <person name="Nemec A."/>
        </authorList>
    </citation>
    <scope>NUCLEOTIDE SEQUENCE [LARGE SCALE GENOMIC DNA]</scope>
    <source>
        <strain evidence="1 2">ANC 4945</strain>
    </source>
</reference>
<gene>
    <name evidence="1" type="ORF">B1202_12980</name>
</gene>
<name>A0A1T1GTJ0_9GAMM</name>
<dbReference type="AlphaFoldDB" id="A0A1T1GTJ0"/>
<proteinExistence type="predicted"/>
<protein>
    <submittedName>
        <fullName evidence="1">Uncharacterized protein</fullName>
    </submittedName>
</protein>
<keyword evidence="2" id="KW-1185">Reference proteome</keyword>